<proteinExistence type="inferred from homology"/>
<keyword evidence="2" id="KW-0808">Transferase</keyword>
<dbReference type="SUPFAM" id="SSF53474">
    <property type="entry name" value="alpha/beta-Hydrolases"/>
    <property type="match status" value="1"/>
</dbReference>
<reference evidence="5" key="1">
    <citation type="submission" date="2024-03" db="EMBL/GenBank/DDBJ databases">
        <title>WGS assembly of Saponaria officinalis var. Norfolk2.</title>
        <authorList>
            <person name="Jenkins J."/>
            <person name="Shu S."/>
            <person name="Grimwood J."/>
            <person name="Barry K."/>
            <person name="Goodstein D."/>
            <person name="Schmutz J."/>
            <person name="Leebens-Mack J."/>
            <person name="Osbourn A."/>
        </authorList>
    </citation>
    <scope>NUCLEOTIDE SEQUENCE [LARGE SCALE GENOMIC DNA]</scope>
    <source>
        <strain evidence="5">JIC</strain>
    </source>
</reference>
<gene>
    <name evidence="5" type="ORF">RND81_04G200500</name>
</gene>
<dbReference type="Pfam" id="PF03982">
    <property type="entry name" value="DAGAT"/>
    <property type="match status" value="1"/>
</dbReference>
<dbReference type="CDD" id="cd07987">
    <property type="entry name" value="LPLAT_MGAT-like"/>
    <property type="match status" value="1"/>
</dbReference>
<dbReference type="Gene3D" id="3.40.50.1820">
    <property type="entry name" value="alpha/beta hydrolase"/>
    <property type="match status" value="1"/>
</dbReference>
<evidence type="ECO:0000313" key="5">
    <source>
        <dbReference type="EMBL" id="KAK9735352.1"/>
    </source>
</evidence>
<dbReference type="PANTHER" id="PTHR22753">
    <property type="entry name" value="TRANSMEMBRANE PROTEIN 68"/>
    <property type="match status" value="1"/>
</dbReference>
<evidence type="ECO:0000256" key="1">
    <source>
        <dbReference type="ARBA" id="ARBA00005420"/>
    </source>
</evidence>
<sequence length="711" mass="78696">MASILAFRVCPCFPTNLGYKSIFKGRFMCNLGGDNPKVVDSNRVSVNGASVIKKTEKNGSEMGGENGHIGGVVVGKKRGKEFGPVELEVLWDDGYGAASMRDYLDISREMIKPDGGPPRWFSPVECGRPLEGSPLLLFLPGMDGVGLGLIMHHKPLGKVFEVRCLHIPVYDRTPFKGLVEFVEKTVREEHASSPDKPIYLVGDSFGGCLALAVAARCPTIDLVVVLANPATSVGRSQLKPFFPILEALPDELHGTVPYLLSFIMGEPVKMAMVNVDMKLPLSPALQQLSENLTSLLPRLSVISDIIPKDTLLWKLKLLKSAADYTNSRLHAVTAEVLVLASGKDNMLPSEDEAKRLSRSLKNCEVRTFKDNGHTLLLEDGINLLTVIKATSKYRRSRRLDFVSDFIPPSQQEFKIGFDNFTGLIQYCTSPVIFSTLEDGKIVRGLAGVPSEGPVLLVGYHMLVGVELAGLVKGFLTEKNIIVRGLAHPQLFVQGSASELSFVDYTRVFGATPVTAKNFYKLLSTKSHILLYPGGAREALHRKGEEYKLIWPDRQEFVRMAAKFGATIVPFGVVGEDDIVELVLDYDDLMRIPVVNDLVRQSSSQMARVRNGTEGEVANENLFLPGVIPKLPGRFYYLFGKPIETRDKPELLKDKESAEELYTEIKSEIESRIAYLLKKREDDPYRGFIDRIVYRVLSNDTLEIPTFSPSDA</sequence>
<dbReference type="Proteomes" id="UP001443914">
    <property type="component" value="Unassembled WGS sequence"/>
</dbReference>
<evidence type="ECO:0000259" key="4">
    <source>
        <dbReference type="Pfam" id="PF12146"/>
    </source>
</evidence>
<dbReference type="InterPro" id="IPR022742">
    <property type="entry name" value="Hydrolase_4"/>
</dbReference>
<dbReference type="Pfam" id="PF12146">
    <property type="entry name" value="Hydrolase_4"/>
    <property type="match status" value="1"/>
</dbReference>
<comment type="caution">
    <text evidence="5">The sequence shown here is derived from an EMBL/GenBank/DDBJ whole genome shotgun (WGS) entry which is preliminary data.</text>
</comment>
<evidence type="ECO:0000256" key="3">
    <source>
        <dbReference type="ARBA" id="ARBA00023315"/>
    </source>
</evidence>
<dbReference type="AlphaFoldDB" id="A0AAW1LMZ1"/>
<protein>
    <recommendedName>
        <fullName evidence="4">Serine aminopeptidase S33 domain-containing protein</fullName>
    </recommendedName>
</protein>
<dbReference type="PANTHER" id="PTHR22753:SF14">
    <property type="entry name" value="MONOACYLGLYCEROL_DIACYLGLYCEROL O-ACYLTRANSFERASE"/>
    <property type="match status" value="1"/>
</dbReference>
<dbReference type="InterPro" id="IPR029058">
    <property type="entry name" value="AB_hydrolase_fold"/>
</dbReference>
<dbReference type="GO" id="GO:0004144">
    <property type="term" value="F:diacylglycerol O-acyltransferase activity"/>
    <property type="evidence" value="ECO:0007669"/>
    <property type="project" value="UniProtKB-ARBA"/>
</dbReference>
<dbReference type="InterPro" id="IPR007130">
    <property type="entry name" value="DAGAT"/>
</dbReference>
<keyword evidence="3" id="KW-0012">Acyltransferase</keyword>
<evidence type="ECO:0000256" key="2">
    <source>
        <dbReference type="ARBA" id="ARBA00022679"/>
    </source>
</evidence>
<feature type="domain" description="Serine aminopeptidase S33" evidence="4">
    <location>
        <begin position="180"/>
        <end position="378"/>
    </location>
</feature>
<dbReference type="EMBL" id="JBDFQZ010000004">
    <property type="protein sequence ID" value="KAK9735352.1"/>
    <property type="molecule type" value="Genomic_DNA"/>
</dbReference>
<dbReference type="GO" id="GO:0016020">
    <property type="term" value="C:membrane"/>
    <property type="evidence" value="ECO:0007669"/>
    <property type="project" value="TreeGrafter"/>
</dbReference>
<accession>A0AAW1LMZ1</accession>
<evidence type="ECO:0000313" key="6">
    <source>
        <dbReference type="Proteomes" id="UP001443914"/>
    </source>
</evidence>
<organism evidence="5 6">
    <name type="scientific">Saponaria officinalis</name>
    <name type="common">Common soapwort</name>
    <name type="synonym">Lychnis saponaria</name>
    <dbReference type="NCBI Taxonomy" id="3572"/>
    <lineage>
        <taxon>Eukaryota</taxon>
        <taxon>Viridiplantae</taxon>
        <taxon>Streptophyta</taxon>
        <taxon>Embryophyta</taxon>
        <taxon>Tracheophyta</taxon>
        <taxon>Spermatophyta</taxon>
        <taxon>Magnoliopsida</taxon>
        <taxon>eudicotyledons</taxon>
        <taxon>Gunneridae</taxon>
        <taxon>Pentapetalae</taxon>
        <taxon>Caryophyllales</taxon>
        <taxon>Caryophyllaceae</taxon>
        <taxon>Caryophylleae</taxon>
        <taxon>Saponaria</taxon>
    </lineage>
</organism>
<keyword evidence="6" id="KW-1185">Reference proteome</keyword>
<comment type="similarity">
    <text evidence="1">Belongs to the diacylglycerol acyltransferase family.</text>
</comment>
<name>A0AAW1LMZ1_SAPOF</name>
<dbReference type="GO" id="GO:0019432">
    <property type="term" value="P:triglyceride biosynthetic process"/>
    <property type="evidence" value="ECO:0007669"/>
    <property type="project" value="UniProtKB-ARBA"/>
</dbReference>